<dbReference type="InterPro" id="IPR019800">
    <property type="entry name" value="Glyco_hydro_3_AS"/>
</dbReference>
<feature type="coiled-coil region" evidence="4">
    <location>
        <begin position="321"/>
        <end position="360"/>
    </location>
</feature>
<dbReference type="PROSITE" id="PS00775">
    <property type="entry name" value="GLYCOSYL_HYDROL_F3"/>
    <property type="match status" value="1"/>
</dbReference>
<evidence type="ECO:0000256" key="4">
    <source>
        <dbReference type="SAM" id="Coils"/>
    </source>
</evidence>
<dbReference type="InterPro" id="IPR036962">
    <property type="entry name" value="Glyco_hydro_3_N_sf"/>
</dbReference>
<dbReference type="InterPro" id="IPR036881">
    <property type="entry name" value="Glyco_hydro_3_C_sf"/>
</dbReference>
<dbReference type="Pfam" id="PF00933">
    <property type="entry name" value="Glyco_hydro_3"/>
    <property type="match status" value="1"/>
</dbReference>
<dbReference type="PRINTS" id="PR00133">
    <property type="entry name" value="GLHYDRLASE3"/>
</dbReference>
<dbReference type="KEGG" id="aaxa:NCTC10138_00675"/>
<evidence type="ECO:0000256" key="1">
    <source>
        <dbReference type="ARBA" id="ARBA00005336"/>
    </source>
</evidence>
<comment type="similarity">
    <text evidence="1">Belongs to the glycosyl hydrolase 3 family.</text>
</comment>
<gene>
    <name evidence="6" type="primary">ybbD_2</name>
    <name evidence="6" type="ORF">NCTC10138_00675</name>
</gene>
<proteinExistence type="inferred from homology"/>
<reference evidence="6 7" key="1">
    <citation type="submission" date="2019-01" db="EMBL/GenBank/DDBJ databases">
        <authorList>
            <consortium name="Pathogen Informatics"/>
        </authorList>
    </citation>
    <scope>NUCLEOTIDE SEQUENCE [LARGE SCALE GENOMIC DNA]</scope>
    <source>
        <strain evidence="6 7">NCTC10138</strain>
    </source>
</reference>
<dbReference type="GO" id="GO:0009254">
    <property type="term" value="P:peptidoglycan turnover"/>
    <property type="evidence" value="ECO:0007669"/>
    <property type="project" value="TreeGrafter"/>
</dbReference>
<feature type="domain" description="Glycoside hydrolase family 3 N-terminal" evidence="5">
    <location>
        <begin position="10"/>
        <end position="333"/>
    </location>
</feature>
<dbReference type="InterPro" id="IPR050226">
    <property type="entry name" value="NagZ_Beta-hexosaminidase"/>
</dbReference>
<name>A0A449BCY9_HAPAX</name>
<dbReference type="EMBL" id="LR215048">
    <property type="protein sequence ID" value="VEU80306.1"/>
    <property type="molecule type" value="Genomic_DNA"/>
</dbReference>
<evidence type="ECO:0000256" key="3">
    <source>
        <dbReference type="ARBA" id="ARBA00023295"/>
    </source>
</evidence>
<organism evidence="6 7">
    <name type="scientific">Haploplasma axanthum</name>
    <name type="common">Acholeplasma axanthum</name>
    <dbReference type="NCBI Taxonomy" id="29552"/>
    <lineage>
        <taxon>Bacteria</taxon>
        <taxon>Bacillati</taxon>
        <taxon>Mycoplasmatota</taxon>
        <taxon>Mollicutes</taxon>
        <taxon>Acholeplasmatales</taxon>
        <taxon>Acholeplasmataceae</taxon>
        <taxon>Haploplasma</taxon>
    </lineage>
</organism>
<dbReference type="Gene3D" id="3.40.50.1700">
    <property type="entry name" value="Glycoside hydrolase family 3 C-terminal domain"/>
    <property type="match status" value="1"/>
</dbReference>
<dbReference type="InterPro" id="IPR001764">
    <property type="entry name" value="Glyco_hydro_3_N"/>
</dbReference>
<dbReference type="STRING" id="1278311.GCA_000428705_00757"/>
<protein>
    <submittedName>
        <fullName evidence="6">Beta-hexosaminidase</fullName>
    </submittedName>
</protein>
<evidence type="ECO:0000256" key="2">
    <source>
        <dbReference type="ARBA" id="ARBA00022801"/>
    </source>
</evidence>
<dbReference type="SUPFAM" id="SSF51445">
    <property type="entry name" value="(Trans)glycosidases"/>
    <property type="match status" value="1"/>
</dbReference>
<dbReference type="InterPro" id="IPR017853">
    <property type="entry name" value="GH"/>
</dbReference>
<keyword evidence="2" id="KW-0378">Hydrolase</keyword>
<dbReference type="GO" id="GO:0004553">
    <property type="term" value="F:hydrolase activity, hydrolyzing O-glycosyl compounds"/>
    <property type="evidence" value="ECO:0007669"/>
    <property type="project" value="InterPro"/>
</dbReference>
<dbReference type="PANTHER" id="PTHR30480:SF16">
    <property type="entry name" value="GLYCOSIDE HYDROLASE FAMILY 3 DOMAIN PROTEIN"/>
    <property type="match status" value="1"/>
</dbReference>
<keyword evidence="3" id="KW-0326">Glycosidase</keyword>
<accession>A0A449BCY9</accession>
<evidence type="ECO:0000259" key="5">
    <source>
        <dbReference type="Pfam" id="PF00933"/>
    </source>
</evidence>
<dbReference type="Proteomes" id="UP000289841">
    <property type="component" value="Chromosome"/>
</dbReference>
<dbReference type="AlphaFoldDB" id="A0A449BCY9"/>
<dbReference type="OrthoDB" id="9805821at2"/>
<dbReference type="Gene3D" id="3.20.20.300">
    <property type="entry name" value="Glycoside hydrolase, family 3, N-terminal domain"/>
    <property type="match status" value="1"/>
</dbReference>
<keyword evidence="4" id="KW-0175">Coiled coil</keyword>
<dbReference type="NCBIfam" id="NF003740">
    <property type="entry name" value="PRK05337.1"/>
    <property type="match status" value="1"/>
</dbReference>
<sequence length="543" mass="61648">MIKYDLSKMTLRDKIGQLAMFGFDGTTVTDDLINMVKKYKLGNVILFARNIKTPEQLYNLTKNIQKLAIEEIGFPMFISIDQEGGMVTRIFNGATFFPGAMTISATNNPNNAYEVGKAMGIELDALGINMNLAPVYDVNNNPNNPVIGVRSFSDKPDVVSEYANSFMKGLQEQNVFATAKHFPGHGDTNIDSHLGLPIINHDLKRLNEIEFKPFISAINNGIKAIMSTHINFTKLTNDGYPATLSKDIMTGLLREKFGFEGLIVSDGMGMKGVVDKYTTEEACVLAIKAGINLICVCHSHEPRHETFETIYRAVEEGRITIDEIDERVKRVLEAKKEINIKNIDNEYETVKKNIENTEHQKLAYSLVENAITLVKGNPFNLKEKTLYIGIIPRALTIADDDIKISKLLNPIYNIKNLDVIIADINPDYKQIEELVSTCNKYNQIIFTTYNSNTNIGQINLIESISELKKDFHVVSLRNPYDLYYTKSIMNYVCLYEYTPNSIKVLSKYLKGEISLNGRIPIKYEWFNYWNWWRRNKNLSCSLG</sequence>
<keyword evidence="7" id="KW-1185">Reference proteome</keyword>
<dbReference type="PANTHER" id="PTHR30480">
    <property type="entry name" value="BETA-HEXOSAMINIDASE-RELATED"/>
    <property type="match status" value="1"/>
</dbReference>
<evidence type="ECO:0000313" key="6">
    <source>
        <dbReference type="EMBL" id="VEU80306.1"/>
    </source>
</evidence>
<dbReference type="GO" id="GO:0005975">
    <property type="term" value="P:carbohydrate metabolic process"/>
    <property type="evidence" value="ECO:0007669"/>
    <property type="project" value="InterPro"/>
</dbReference>
<evidence type="ECO:0000313" key="7">
    <source>
        <dbReference type="Proteomes" id="UP000289841"/>
    </source>
</evidence>